<dbReference type="InterPro" id="IPR033932">
    <property type="entry name" value="YtcJ-like"/>
</dbReference>
<dbReference type="OrthoDB" id="9767366at2"/>
<dbReference type="SUPFAM" id="SSF51338">
    <property type="entry name" value="Composite domain of metallo-dependent hydrolases"/>
    <property type="match status" value="1"/>
</dbReference>
<evidence type="ECO:0000313" key="2">
    <source>
        <dbReference type="EMBL" id="PDV98767.1"/>
    </source>
</evidence>
<dbReference type="Gene3D" id="2.30.40.10">
    <property type="entry name" value="Urease, subunit C, domain 1"/>
    <property type="match status" value="1"/>
</dbReference>
<name>A0A2H3L225_9CHLR</name>
<evidence type="ECO:0000259" key="1">
    <source>
        <dbReference type="Pfam" id="PF07969"/>
    </source>
</evidence>
<gene>
    <name evidence="2" type="ORF">A9Q02_02205</name>
</gene>
<dbReference type="EMBL" id="LYXE01000090">
    <property type="protein sequence ID" value="PDV98767.1"/>
    <property type="molecule type" value="Genomic_DNA"/>
</dbReference>
<dbReference type="InterPro" id="IPR011059">
    <property type="entry name" value="Metal-dep_hydrolase_composite"/>
</dbReference>
<proteinExistence type="predicted"/>
<dbReference type="Pfam" id="PF07969">
    <property type="entry name" value="Amidohydro_3"/>
    <property type="match status" value="1"/>
</dbReference>
<evidence type="ECO:0000313" key="3">
    <source>
        <dbReference type="Proteomes" id="UP000220922"/>
    </source>
</evidence>
<dbReference type="Gene3D" id="3.20.20.140">
    <property type="entry name" value="Metal-dependent hydrolases"/>
    <property type="match status" value="1"/>
</dbReference>
<protein>
    <submittedName>
        <fullName evidence="2">Amidohydrolase</fullName>
    </submittedName>
</protein>
<comment type="caution">
    <text evidence="2">The sequence shown here is derived from an EMBL/GenBank/DDBJ whole genome shotgun (WGS) entry which is preliminary data.</text>
</comment>
<dbReference type="PANTHER" id="PTHR22642">
    <property type="entry name" value="IMIDAZOLONEPROPIONASE"/>
    <property type="match status" value="1"/>
</dbReference>
<dbReference type="GO" id="GO:0016810">
    <property type="term" value="F:hydrolase activity, acting on carbon-nitrogen (but not peptide) bonds"/>
    <property type="evidence" value="ECO:0007669"/>
    <property type="project" value="InterPro"/>
</dbReference>
<keyword evidence="2" id="KW-0378">Hydrolase</keyword>
<organism evidence="2 3">
    <name type="scientific">Candidatus Chloroploca asiatica</name>
    <dbReference type="NCBI Taxonomy" id="1506545"/>
    <lineage>
        <taxon>Bacteria</taxon>
        <taxon>Bacillati</taxon>
        <taxon>Chloroflexota</taxon>
        <taxon>Chloroflexia</taxon>
        <taxon>Chloroflexales</taxon>
        <taxon>Chloroflexineae</taxon>
        <taxon>Oscillochloridaceae</taxon>
        <taxon>Candidatus Chloroploca</taxon>
    </lineage>
</organism>
<sequence length="547" mass="58461">MTTLILYNGPIYTLDPAVPVAQALAVRDGRVVALGTERQVQEMVATAGRTHELIDLAGRAVVPGLTDAHVHITWQGFTRREANLAGVATLEMALEVVAQRDTQLPQGAWLRGGGWDHVLWGGRWPTREDLDRVCPHRPVILLRKDCHSAWVNRRALELAGVGAATPDPAGGQIMRDRDGEPTGILVDTAMDLVRAVEPPPTEQDRLAALQAAFDEALSYGITSIHVPPGTDPADASTTLRDLQTMRQQGRLSVRCLAYMAQPDLDAAIALGLRSGFGDAWLRLGGLKLFADGSLGSQSAEMLRPYEGTSSTGLAMMPPEVLEATIRRANAHGISVAVHAIGDAANRKVLDAIERAIHDRQAQPEAFPAMALPNRIEHVQVLHPADIPRLGQLGIIASMQPIHCTSDITAASRLWGEERCHSAYAWRSVQAGGATLAFGSDAPVETMNPWLGIHAAVTRQRPDGTPADGWYAEQCLTVEEALRAYCYGPAVASAETALKGTLTPGKLADLVVLTGDPLQCRADELGAITAAMTLVDGQVVFERSSSGG</sequence>
<dbReference type="Proteomes" id="UP000220922">
    <property type="component" value="Unassembled WGS sequence"/>
</dbReference>
<dbReference type="InterPro" id="IPR013108">
    <property type="entry name" value="Amidohydro_3"/>
</dbReference>
<dbReference type="RefSeq" id="WP_097653221.1">
    <property type="nucleotide sequence ID" value="NZ_LYXE01000090.1"/>
</dbReference>
<dbReference type="AlphaFoldDB" id="A0A2H3L225"/>
<dbReference type="PANTHER" id="PTHR22642:SF2">
    <property type="entry name" value="PROTEIN LONG AFTER FAR-RED 3"/>
    <property type="match status" value="1"/>
</dbReference>
<keyword evidence="3" id="KW-1185">Reference proteome</keyword>
<dbReference type="InterPro" id="IPR032466">
    <property type="entry name" value="Metal_Hydrolase"/>
</dbReference>
<dbReference type="SUPFAM" id="SSF51556">
    <property type="entry name" value="Metallo-dependent hydrolases"/>
    <property type="match status" value="1"/>
</dbReference>
<reference evidence="2 3" key="1">
    <citation type="submission" date="2016-05" db="EMBL/GenBank/DDBJ databases">
        <authorList>
            <person name="Lavstsen T."/>
            <person name="Jespersen J.S."/>
        </authorList>
    </citation>
    <scope>NUCLEOTIDE SEQUENCE [LARGE SCALE GENOMIC DNA]</scope>
    <source>
        <strain evidence="2 3">B7-9</strain>
    </source>
</reference>
<dbReference type="CDD" id="cd01300">
    <property type="entry name" value="YtcJ_like"/>
    <property type="match status" value="1"/>
</dbReference>
<accession>A0A2H3L225</accession>
<dbReference type="Gene3D" id="3.10.310.70">
    <property type="match status" value="1"/>
</dbReference>
<feature type="domain" description="Amidohydrolase 3" evidence="1">
    <location>
        <begin position="52"/>
        <end position="540"/>
    </location>
</feature>